<dbReference type="InterPro" id="IPR019489">
    <property type="entry name" value="Clp_ATPase_C"/>
</dbReference>
<name>A0A2H0RBF2_UNCKA</name>
<proteinExistence type="inferred from homology"/>
<feature type="domain" description="AAA+ ATPase" evidence="7">
    <location>
        <begin position="85"/>
        <end position="229"/>
    </location>
</feature>
<dbReference type="SUPFAM" id="SSF52540">
    <property type="entry name" value="P-loop containing nucleoside triphosphate hydrolases"/>
    <property type="match status" value="2"/>
</dbReference>
<keyword evidence="6" id="KW-0175">Coiled coil</keyword>
<dbReference type="Pfam" id="PF17871">
    <property type="entry name" value="AAA_lid_9"/>
    <property type="match status" value="1"/>
</dbReference>
<dbReference type="Pfam" id="PF00004">
    <property type="entry name" value="AAA"/>
    <property type="match status" value="1"/>
</dbReference>
<dbReference type="Pfam" id="PF07724">
    <property type="entry name" value="AAA_2"/>
    <property type="match status" value="1"/>
</dbReference>
<dbReference type="SMART" id="SM00382">
    <property type="entry name" value="AAA"/>
    <property type="match status" value="2"/>
</dbReference>
<dbReference type="PANTHER" id="PTHR11638">
    <property type="entry name" value="ATP-DEPENDENT CLP PROTEASE"/>
    <property type="match status" value="1"/>
</dbReference>
<dbReference type="InterPro" id="IPR050130">
    <property type="entry name" value="ClpA_ClpB"/>
</dbReference>
<evidence type="ECO:0000313" key="9">
    <source>
        <dbReference type="EMBL" id="PIR43354.1"/>
    </source>
</evidence>
<dbReference type="FunFam" id="3.40.50.300:FF:000010">
    <property type="entry name" value="Chaperone clpB 1, putative"/>
    <property type="match status" value="1"/>
</dbReference>
<dbReference type="InterPro" id="IPR028299">
    <property type="entry name" value="ClpA/B_CS2"/>
</dbReference>
<dbReference type="GO" id="GO:0005524">
    <property type="term" value="F:ATP binding"/>
    <property type="evidence" value="ECO:0007669"/>
    <property type="project" value="UniProtKB-KW"/>
</dbReference>
<dbReference type="PROSITE" id="PS00870">
    <property type="entry name" value="CLPAB_1"/>
    <property type="match status" value="1"/>
</dbReference>
<accession>A0A2H0RBF2</accession>
<dbReference type="GO" id="GO:0034605">
    <property type="term" value="P:cellular response to heat"/>
    <property type="evidence" value="ECO:0007669"/>
    <property type="project" value="TreeGrafter"/>
</dbReference>
<evidence type="ECO:0000256" key="6">
    <source>
        <dbReference type="SAM" id="Coils"/>
    </source>
</evidence>
<evidence type="ECO:0000313" key="10">
    <source>
        <dbReference type="Proteomes" id="UP000230214"/>
    </source>
</evidence>
<dbReference type="InterPro" id="IPR018368">
    <property type="entry name" value="ClpA/B_CS1"/>
</dbReference>
<evidence type="ECO:0000256" key="5">
    <source>
        <dbReference type="RuleBase" id="RU004432"/>
    </source>
</evidence>
<feature type="coiled-coil region" evidence="6">
    <location>
        <begin position="299"/>
        <end position="341"/>
    </location>
</feature>
<dbReference type="InterPro" id="IPR003593">
    <property type="entry name" value="AAA+_ATPase"/>
</dbReference>
<dbReference type="InterPro" id="IPR027417">
    <property type="entry name" value="P-loop_NTPase"/>
</dbReference>
<dbReference type="GO" id="GO:0008233">
    <property type="term" value="F:peptidase activity"/>
    <property type="evidence" value="ECO:0007669"/>
    <property type="project" value="UniProtKB-KW"/>
</dbReference>
<dbReference type="CDD" id="cd19499">
    <property type="entry name" value="RecA-like_ClpB_Hsp104-like"/>
    <property type="match status" value="1"/>
</dbReference>
<evidence type="ECO:0000259" key="7">
    <source>
        <dbReference type="SMART" id="SM00382"/>
    </source>
</evidence>
<evidence type="ECO:0000259" key="8">
    <source>
        <dbReference type="SMART" id="SM01086"/>
    </source>
</evidence>
<protein>
    <submittedName>
        <fullName evidence="9">ATP-dependent Clp protease ATP-binding subunit ClpC</fullName>
    </submittedName>
</protein>
<dbReference type="SMART" id="SM01086">
    <property type="entry name" value="ClpB_D2-small"/>
    <property type="match status" value="1"/>
</dbReference>
<dbReference type="Gene3D" id="3.40.50.300">
    <property type="entry name" value="P-loop containing nucleotide triphosphate hydrolases"/>
    <property type="match status" value="2"/>
</dbReference>
<evidence type="ECO:0000256" key="2">
    <source>
        <dbReference type="ARBA" id="ARBA00022741"/>
    </source>
</evidence>
<dbReference type="Gene3D" id="1.10.8.60">
    <property type="match status" value="2"/>
</dbReference>
<dbReference type="InterPro" id="IPR001270">
    <property type="entry name" value="ClpA/B"/>
</dbReference>
<dbReference type="InterPro" id="IPR041546">
    <property type="entry name" value="ClpA/ClpB_AAA_lid"/>
</dbReference>
<dbReference type="Proteomes" id="UP000230214">
    <property type="component" value="Unassembled WGS sequence"/>
</dbReference>
<dbReference type="PRINTS" id="PR00300">
    <property type="entry name" value="CLPPROTEASEA"/>
</dbReference>
<dbReference type="InterPro" id="IPR003959">
    <property type="entry name" value="ATPase_AAA_core"/>
</dbReference>
<dbReference type="GO" id="GO:0016887">
    <property type="term" value="F:ATP hydrolysis activity"/>
    <property type="evidence" value="ECO:0007669"/>
    <property type="project" value="InterPro"/>
</dbReference>
<comment type="similarity">
    <text evidence="5">Belongs to the ClpA/ClpB family.</text>
</comment>
<dbReference type="Gene3D" id="4.10.860.10">
    <property type="entry name" value="UVR domain"/>
    <property type="match status" value="1"/>
</dbReference>
<dbReference type="GO" id="GO:0006508">
    <property type="term" value="P:proteolysis"/>
    <property type="evidence" value="ECO:0007669"/>
    <property type="project" value="UniProtKB-KW"/>
</dbReference>
<evidence type="ECO:0000256" key="1">
    <source>
        <dbReference type="ARBA" id="ARBA00022737"/>
    </source>
</evidence>
<dbReference type="AlphaFoldDB" id="A0A2H0RBF2"/>
<dbReference type="PROSITE" id="PS00871">
    <property type="entry name" value="CLPAB_2"/>
    <property type="match status" value="1"/>
</dbReference>
<gene>
    <name evidence="9" type="ORF">COV24_03245</name>
</gene>
<keyword evidence="1" id="KW-0677">Repeat</keyword>
<feature type="domain" description="AAA+ ATPase" evidence="7">
    <location>
        <begin position="419"/>
        <end position="558"/>
    </location>
</feature>
<sequence length="696" mass="78111">MIICQRCQKRPAEVQTTQFVNGRNVYVALCRQCFEEVQNNPENSQEQLLKFGTDLTELAKNNKLDPVVGRANEIERVIHVLSRRVKNNPVLIGEPGVGKTAIVEGLAQKIISNQVPEILRGKKVVTLDMANLVAGAAHRGVFEKRLKDIIKEVQDAKGQIILFIDEIHTVVGAGAAEGAIDAANILKPYLARGEIQLVGATTLDEYRKRIEKDAALERRFQTVFVKEPTVKETQKILEGLIPRYEAHHQVKYTKAAVKAATELSSKYISDKFLPDKAIDLIDEAGAKVRLATVKEPANLKEVNDQIKKLERSKSKASATDIAKIESEIENLQKVKSELMELWTKTKLERVPEVTRFDIASVIAQSTGLPLEQLSLEEKEKLQNLEKELHKHVIGQDPAIEVVSQAIRRSRSGLKDPNRPIGVFMFLGPTGVGKTELSKALSRVLYGDESMLVRIDMTEFGEKHTASRLVGAPPGYVGYEEAGQLTEVVRRRPFSIILLDEIEKAHPDVYNVLLQIMDDGRLTDGQGRTVNFKNSIIIMTSNIGTDTIERESIGFDKNSAQHKKAHEKLEENLQEVLRDKFKPEFINRIDEVVVFKELEKSEIVEIVKMQLEKVESLLKAQKIKLAYSNKVTEYIGDSAYNAVYGARPIKRYIQKNISDQISQMILTDEVLKGDMVSVNVVKDKLNFKVKSKAKVKA</sequence>
<feature type="domain" description="Clp ATPase C-terminal" evidence="8">
    <location>
        <begin position="597"/>
        <end position="686"/>
    </location>
</feature>
<evidence type="ECO:0000256" key="3">
    <source>
        <dbReference type="ARBA" id="ARBA00022840"/>
    </source>
</evidence>
<keyword evidence="9" id="KW-0645">Protease</keyword>
<organism evidence="9 10">
    <name type="scientific">candidate division WWE3 bacterium CG10_big_fil_rev_8_21_14_0_10_32_10</name>
    <dbReference type="NCBI Taxonomy" id="1975090"/>
    <lineage>
        <taxon>Bacteria</taxon>
        <taxon>Katanobacteria</taxon>
    </lineage>
</organism>
<dbReference type="GO" id="GO:0005737">
    <property type="term" value="C:cytoplasm"/>
    <property type="evidence" value="ECO:0007669"/>
    <property type="project" value="TreeGrafter"/>
</dbReference>
<dbReference type="Pfam" id="PF10431">
    <property type="entry name" value="ClpB_D2-small"/>
    <property type="match status" value="1"/>
</dbReference>
<keyword evidence="3 5" id="KW-0067">ATP-binding</keyword>
<comment type="caution">
    <text evidence="9">The sequence shown here is derived from an EMBL/GenBank/DDBJ whole genome shotgun (WGS) entry which is preliminary data.</text>
</comment>
<dbReference type="CDD" id="cd00009">
    <property type="entry name" value="AAA"/>
    <property type="match status" value="1"/>
</dbReference>
<dbReference type="PANTHER" id="PTHR11638:SF18">
    <property type="entry name" value="HEAT SHOCK PROTEIN 104"/>
    <property type="match status" value="1"/>
</dbReference>
<reference evidence="9 10" key="1">
    <citation type="submission" date="2017-09" db="EMBL/GenBank/DDBJ databases">
        <title>Depth-based differentiation of microbial function through sediment-hosted aquifers and enrichment of novel symbionts in the deep terrestrial subsurface.</title>
        <authorList>
            <person name="Probst A.J."/>
            <person name="Ladd B."/>
            <person name="Jarett J.K."/>
            <person name="Geller-Mcgrath D.E."/>
            <person name="Sieber C.M."/>
            <person name="Emerson J.B."/>
            <person name="Anantharaman K."/>
            <person name="Thomas B.C."/>
            <person name="Malmstrom R."/>
            <person name="Stieglmeier M."/>
            <person name="Klingl A."/>
            <person name="Woyke T."/>
            <person name="Ryan C.M."/>
            <person name="Banfield J.F."/>
        </authorList>
    </citation>
    <scope>NUCLEOTIDE SEQUENCE [LARGE SCALE GENOMIC DNA]</scope>
    <source>
        <strain evidence="9">CG10_big_fil_rev_8_21_14_0_10_32_10</strain>
    </source>
</reference>
<keyword evidence="9" id="KW-0378">Hydrolase</keyword>
<evidence type="ECO:0000256" key="4">
    <source>
        <dbReference type="ARBA" id="ARBA00023186"/>
    </source>
</evidence>
<keyword evidence="4 5" id="KW-0143">Chaperone</keyword>
<dbReference type="FunFam" id="3.40.50.300:FF:000025">
    <property type="entry name" value="ATP-dependent Clp protease subunit"/>
    <property type="match status" value="1"/>
</dbReference>
<keyword evidence="2 5" id="KW-0547">Nucleotide-binding</keyword>
<dbReference type="EMBL" id="PCXU01000027">
    <property type="protein sequence ID" value="PIR43354.1"/>
    <property type="molecule type" value="Genomic_DNA"/>
</dbReference>